<dbReference type="CTD" id="2529"/>
<evidence type="ECO:0000256" key="1">
    <source>
        <dbReference type="ARBA" id="ARBA00004167"/>
    </source>
</evidence>
<evidence type="ECO:0000256" key="8">
    <source>
        <dbReference type="ARBA" id="ARBA00022989"/>
    </source>
</evidence>
<organism evidence="15 16">
    <name type="scientific">Xenopus tropicalis</name>
    <name type="common">Western clawed frog</name>
    <name type="synonym">Silurana tropicalis</name>
    <dbReference type="NCBI Taxonomy" id="8364"/>
    <lineage>
        <taxon>Eukaryota</taxon>
        <taxon>Metazoa</taxon>
        <taxon>Chordata</taxon>
        <taxon>Craniata</taxon>
        <taxon>Vertebrata</taxon>
        <taxon>Euteleostomi</taxon>
        <taxon>Amphibia</taxon>
        <taxon>Batrachia</taxon>
        <taxon>Anura</taxon>
        <taxon>Pipoidea</taxon>
        <taxon>Pipidae</taxon>
        <taxon>Xenopodinae</taxon>
        <taxon>Xenopus</taxon>
        <taxon>Silurana</taxon>
    </lineage>
</organism>
<evidence type="ECO:0000259" key="13">
    <source>
        <dbReference type="Pfam" id="PF00852"/>
    </source>
</evidence>
<keyword evidence="8 12" id="KW-1133">Transmembrane helix</keyword>
<dbReference type="Pfam" id="PF17039">
    <property type="entry name" value="Glyco_tran_10_N"/>
    <property type="match status" value="1"/>
</dbReference>
<reference evidence="16" key="1">
    <citation type="submission" date="2025-08" db="UniProtKB">
        <authorList>
            <consortium name="RefSeq"/>
        </authorList>
    </citation>
    <scope>IDENTIFICATION</scope>
    <source>
        <strain evidence="16">Nigerian</strain>
        <tissue evidence="16">Liver and blood</tissue>
    </source>
</reference>
<dbReference type="Proteomes" id="UP000008143">
    <property type="component" value="Chromosome 8"/>
</dbReference>
<dbReference type="OMA" id="PGQPWVW"/>
<feature type="domain" description="Fucosyltransferase C-terminal" evidence="13">
    <location>
        <begin position="164"/>
        <end position="336"/>
    </location>
</feature>
<evidence type="ECO:0000256" key="7">
    <source>
        <dbReference type="ARBA" id="ARBA00022968"/>
    </source>
</evidence>
<evidence type="ECO:0000256" key="4">
    <source>
        <dbReference type="ARBA" id="ARBA00022676"/>
    </source>
</evidence>
<gene>
    <name evidence="16 17" type="primary">fut7</name>
    <name evidence="16" type="synonym">fuct-vii</name>
</gene>
<dbReference type="GeneID" id="100335040"/>
<accession>A0A8J0SMF0</accession>
<dbReference type="InterPro" id="IPR001503">
    <property type="entry name" value="Glyco_trans_10"/>
</dbReference>
<dbReference type="GO" id="GO:0046920">
    <property type="term" value="F:alpha-(1-&gt;3)-fucosyltransferase activity"/>
    <property type="evidence" value="ECO:0000318"/>
    <property type="project" value="GO_Central"/>
</dbReference>
<keyword evidence="12" id="KW-0333">Golgi apparatus</keyword>
<evidence type="ECO:0000313" key="15">
    <source>
        <dbReference type="Proteomes" id="UP000008143"/>
    </source>
</evidence>
<comment type="pathway">
    <text evidence="2">Protein modification; protein glycosylation.</text>
</comment>
<evidence type="ECO:0000256" key="11">
    <source>
        <dbReference type="ARBA" id="ARBA00036481"/>
    </source>
</evidence>
<dbReference type="Xenbase" id="XB-GENE-996189">
    <property type="gene designation" value="fut7"/>
</dbReference>
<comment type="similarity">
    <text evidence="3 12">Belongs to the glycosyltransferase 10 family.</text>
</comment>
<dbReference type="UniPathway" id="UPA00378"/>
<evidence type="ECO:0000256" key="5">
    <source>
        <dbReference type="ARBA" id="ARBA00022679"/>
    </source>
</evidence>
<dbReference type="InterPro" id="IPR055270">
    <property type="entry name" value="Glyco_tran_10_C"/>
</dbReference>
<evidence type="ECO:0000313" key="17">
    <source>
        <dbReference type="Xenbase" id="XB-GENE-996189"/>
    </source>
</evidence>
<dbReference type="EC" id="2.4.1.-" evidence="12"/>
<dbReference type="AGR" id="Xenbase:XB-GENE-996189"/>
<evidence type="ECO:0000256" key="10">
    <source>
        <dbReference type="ARBA" id="ARBA00023180"/>
    </source>
</evidence>
<dbReference type="PANTHER" id="PTHR11929:SF12">
    <property type="entry name" value="ALPHA-(1,3)-FUCOSYLTRANSFERASE 7"/>
    <property type="match status" value="1"/>
</dbReference>
<evidence type="ECO:0000256" key="9">
    <source>
        <dbReference type="ARBA" id="ARBA00023136"/>
    </source>
</evidence>
<evidence type="ECO:0000313" key="16">
    <source>
        <dbReference type="RefSeq" id="XP_012825209.2"/>
    </source>
</evidence>
<dbReference type="AlphaFoldDB" id="A0A8J0SMF0"/>
<evidence type="ECO:0000256" key="2">
    <source>
        <dbReference type="ARBA" id="ARBA00004922"/>
    </source>
</evidence>
<feature type="domain" description="Fucosyltransferase N-terminal" evidence="14">
    <location>
        <begin position="44"/>
        <end position="151"/>
    </location>
</feature>
<evidence type="ECO:0000256" key="3">
    <source>
        <dbReference type="ARBA" id="ARBA00008919"/>
    </source>
</evidence>
<dbReference type="RefSeq" id="XP_012825209.2">
    <property type="nucleotide sequence ID" value="XM_012969755.3"/>
</dbReference>
<keyword evidence="4 12" id="KW-0328">Glycosyltransferase</keyword>
<dbReference type="PANTHER" id="PTHR11929">
    <property type="entry name" value="ALPHA- 1,3 -FUCOSYLTRANSFERASE"/>
    <property type="match status" value="1"/>
</dbReference>
<keyword evidence="9 12" id="KW-0472">Membrane</keyword>
<keyword evidence="15" id="KW-1185">Reference proteome</keyword>
<dbReference type="FunFam" id="3.40.50.11660:FF:000001">
    <property type="entry name" value="alpha-(1,3)-fucosyltransferase 9"/>
    <property type="match status" value="1"/>
</dbReference>
<keyword evidence="5 12" id="KW-0808">Transferase</keyword>
<sequence>MSLGHRLRCCSALGSMVLIGLLFWNSSFVLISPPGVAQGPPDPLTILIWHWPFHRPMDLSGNVCLDRFGIGGCRLTGNRSDFPRAQVVVFHHKELREKGFEFPDTVRPLGQKWVWASLEPPTYMHKDVELNELFNWTLSYRTDSDIFVPYGMLVPQPAKVPNLPNKTGQVSWVVSHYRKSQERAAFYSNLSHYLKVDIYGKANRRPLCPACLLPTVSRYRFYLALENSRHRDYITEKLWFNSFLSGSVPVVLGPPRENYERFVPADSFIHVSDFASPEHLARYLRTLSDERYRRYFRWRERQGVKIYSDWRERFCLICAAQPNLPRNKVYRDLHGWIWNRTRDDS</sequence>
<proteinExistence type="inferred from homology"/>
<evidence type="ECO:0000256" key="12">
    <source>
        <dbReference type="RuleBase" id="RU003832"/>
    </source>
</evidence>
<comment type="catalytic activity">
    <reaction evidence="11">
        <text>an N-acetyl-alpha-neuraminyl-(2-&gt;3)-beta-D-galactosyl-(1-&gt;4)-N-acetyl-beta-D-glucosaminyl derivative + GDP-beta-L-fucose = an alpha-Neu5Ac-(2-&gt;3)-beta-D-Gal-(1-&gt;4)-[alpha-L-Fuc-(1-&gt;3)]-beta-D-GlcNAc derivative + GDP + H(+)</text>
        <dbReference type="Rhea" id="RHEA:56076"/>
        <dbReference type="ChEBI" id="CHEBI:15378"/>
        <dbReference type="ChEBI" id="CHEBI:57273"/>
        <dbReference type="ChEBI" id="CHEBI:58189"/>
        <dbReference type="ChEBI" id="CHEBI:136545"/>
        <dbReference type="ChEBI" id="CHEBI:139509"/>
    </reaction>
    <physiologicalReaction direction="left-to-right" evidence="11">
        <dbReference type="Rhea" id="RHEA:56077"/>
    </physiologicalReaction>
</comment>
<dbReference type="InterPro" id="IPR031481">
    <property type="entry name" value="Glyco_tran_10_N"/>
</dbReference>
<dbReference type="SUPFAM" id="SSF53756">
    <property type="entry name" value="UDP-Glycosyltransferase/glycogen phosphorylase"/>
    <property type="match status" value="1"/>
</dbReference>
<keyword evidence="10" id="KW-0325">Glycoprotein</keyword>
<dbReference type="GO" id="GO:0032580">
    <property type="term" value="C:Golgi cisterna membrane"/>
    <property type="evidence" value="ECO:0007669"/>
    <property type="project" value="UniProtKB-SubCell"/>
</dbReference>
<name>A0A8J0SMF0_XENTR</name>
<dbReference type="Gene3D" id="3.40.50.11660">
    <property type="entry name" value="Glycosyl transferase family 10, C-terminal domain"/>
    <property type="match status" value="1"/>
</dbReference>
<protein>
    <recommendedName>
        <fullName evidence="12">Fucosyltransferase</fullName>
        <ecNumber evidence="12">2.4.1.-</ecNumber>
    </recommendedName>
</protein>
<keyword evidence="6 12" id="KW-0812">Transmembrane</keyword>
<evidence type="ECO:0000256" key="6">
    <source>
        <dbReference type="ARBA" id="ARBA00022692"/>
    </source>
</evidence>
<comment type="subcellular location">
    <subcellularLocation>
        <location evidence="12">Golgi apparatus</location>
        <location evidence="12">Golgi stack membrane</location>
        <topology evidence="12">Single-pass type II membrane protein</topology>
    </subcellularLocation>
    <subcellularLocation>
        <location evidence="1">Membrane</location>
        <topology evidence="1">Single-pass membrane protein</topology>
    </subcellularLocation>
</comment>
<dbReference type="OrthoDB" id="427096at2759"/>
<evidence type="ECO:0000259" key="14">
    <source>
        <dbReference type="Pfam" id="PF17039"/>
    </source>
</evidence>
<keyword evidence="7" id="KW-0735">Signal-anchor</keyword>
<dbReference type="InterPro" id="IPR038577">
    <property type="entry name" value="GT10-like_C_sf"/>
</dbReference>
<feature type="transmembrane region" description="Helical" evidence="12">
    <location>
        <begin position="12"/>
        <end position="31"/>
    </location>
</feature>
<dbReference type="Pfam" id="PF00852">
    <property type="entry name" value="Glyco_transf_10"/>
    <property type="match status" value="1"/>
</dbReference>